<comment type="caution">
    <text evidence="2">The sequence shown here is derived from an EMBL/GenBank/DDBJ whole genome shotgun (WGS) entry which is preliminary data.</text>
</comment>
<evidence type="ECO:0000313" key="2">
    <source>
        <dbReference type="EMBL" id="MBU8868542.1"/>
    </source>
</evidence>
<gene>
    <name evidence="2" type="ORF">KSW38_19790</name>
</gene>
<organism evidence="2 3">
    <name type="scientific">Paenarthrobacter aromaticivorans</name>
    <dbReference type="NCBI Taxonomy" id="2849150"/>
    <lineage>
        <taxon>Bacteria</taxon>
        <taxon>Bacillati</taxon>
        <taxon>Actinomycetota</taxon>
        <taxon>Actinomycetes</taxon>
        <taxon>Micrococcales</taxon>
        <taxon>Micrococcaceae</taxon>
        <taxon>Paenarthrobacter</taxon>
    </lineage>
</organism>
<feature type="domain" description="Htaa" evidence="1">
    <location>
        <begin position="4"/>
        <end position="151"/>
    </location>
</feature>
<dbReference type="InterPro" id="IPR007331">
    <property type="entry name" value="Htaa"/>
</dbReference>
<accession>A0ABS6I9Z5</accession>
<reference evidence="2 3" key="1">
    <citation type="submission" date="2021-06" db="EMBL/GenBank/DDBJ databases">
        <authorList>
            <person name="Jeong J.W."/>
        </authorList>
    </citation>
    <scope>NUCLEOTIDE SEQUENCE [LARGE SCALE GENOMIC DNA]</scope>
    <source>
        <strain evidence="2 3">MMS21-TAE1-1</strain>
    </source>
</reference>
<name>A0ABS6I9Z5_9MICC</name>
<protein>
    <submittedName>
        <fullName evidence="2">HtaA domain-containing protein</fullName>
    </submittedName>
</protein>
<evidence type="ECO:0000313" key="3">
    <source>
        <dbReference type="Proteomes" id="UP000824166"/>
    </source>
</evidence>
<evidence type="ECO:0000259" key="1">
    <source>
        <dbReference type="Pfam" id="PF04213"/>
    </source>
</evidence>
<sequence>MNSGFLHWRVKDSFREYVRTIEDGAEQVSDGALEEDGGFVWPASPVDSPTRDATLKFCGRVEISAYRGILAVCLEDPWITFGETIQLSVVDSMSRKSDAPRVVVAYLTPGATNPAASLASMTDAKVTLARTGVRIFDDNYPAGTELAPLSYTVSAASHAA</sequence>
<dbReference type="RefSeq" id="WP_216926663.1">
    <property type="nucleotide sequence ID" value="NZ_JAHOPC010000015.1"/>
</dbReference>
<dbReference type="Proteomes" id="UP000824166">
    <property type="component" value="Unassembled WGS sequence"/>
</dbReference>
<dbReference type="Pfam" id="PF04213">
    <property type="entry name" value="HtaA"/>
    <property type="match status" value="1"/>
</dbReference>
<dbReference type="EMBL" id="JAHOPC010000015">
    <property type="protein sequence ID" value="MBU8868542.1"/>
    <property type="molecule type" value="Genomic_DNA"/>
</dbReference>
<proteinExistence type="predicted"/>
<keyword evidence="3" id="KW-1185">Reference proteome</keyword>